<dbReference type="InterPro" id="IPR017972">
    <property type="entry name" value="Cyt_P450_CS"/>
</dbReference>
<keyword evidence="13 16" id="KW-0472">Membrane</keyword>
<dbReference type="GO" id="GO:0006082">
    <property type="term" value="P:organic acid metabolic process"/>
    <property type="evidence" value="ECO:0007669"/>
    <property type="project" value="TreeGrafter"/>
</dbReference>
<dbReference type="GO" id="GO:0005789">
    <property type="term" value="C:endoplasmic reticulum membrane"/>
    <property type="evidence" value="ECO:0007669"/>
    <property type="project" value="UniProtKB-SubCell"/>
</dbReference>
<dbReference type="AlphaFoldDB" id="A0A4X2KZT1"/>
<evidence type="ECO:0000313" key="18">
    <source>
        <dbReference type="Proteomes" id="UP000314987"/>
    </source>
</evidence>
<sequence>MTNKLLHLKAVSLSLRAMDPWGLTTTTLLVCVLFLIFLILWSQGFKKGKLPPGPIPLPFIGNLLQLDFKNITASFSQMAEKYGPIYTLYIGTQHVVVLHGYNIVKEALIDQGDGFAERGIIPVFEDVVKGQGVVFSHGERWKQIRRFSLMTLRNFGMGKRSIEERVQEEAQCLVEELRKTKGQPIDPTFILGCTPCNVICSILFHDRFKYNDEKFLNLMTLLNENFQLLSSPWAQLYNFLPAFRVYLSGKHKTLSRNLEKIKHFILERVKEHQKVLDPNNTQDYIDCYLSKMQQEKDNPQSEFDLENLTATAADLFAAGTETTSSTLRYGLLLILKHPEVQAKIHEEINRVIGHNRVPSIKDRQDMPYVDAVVHEVQRFIDLVPLNVPHAVNQDIKFKNYVLPKGTTILPVLSSVLYDNKEFPNPDQFDPQHFLDKNGKFKKSDYFMPFSIGKRSCLGEGLARMELFLFLTTIMQNFTLKPVGDPNAISIKTNRVGFLTVPPHYQLCFLPH</sequence>
<evidence type="ECO:0000256" key="1">
    <source>
        <dbReference type="ARBA" id="ARBA00001971"/>
    </source>
</evidence>
<comment type="cofactor">
    <cofactor evidence="1 14">
        <name>heme</name>
        <dbReference type="ChEBI" id="CHEBI:30413"/>
    </cofactor>
</comment>
<dbReference type="PRINTS" id="PR00385">
    <property type="entry name" value="P450"/>
</dbReference>
<dbReference type="CDD" id="cd20665">
    <property type="entry name" value="CYP2C-like"/>
    <property type="match status" value="1"/>
</dbReference>
<comment type="subcellular location">
    <subcellularLocation>
        <location evidence="3">Endoplasmic reticulum membrane</location>
    </subcellularLocation>
    <subcellularLocation>
        <location evidence="2">Microsome membrane</location>
    </subcellularLocation>
</comment>
<evidence type="ECO:0000256" key="16">
    <source>
        <dbReference type="SAM" id="Phobius"/>
    </source>
</evidence>
<dbReference type="EC" id="1.14.14.1" evidence="5"/>
<gene>
    <name evidence="17" type="primary">LOC114026891</name>
</gene>
<evidence type="ECO:0000313" key="17">
    <source>
        <dbReference type="Ensembl" id="ENSVURP00010014517.1"/>
    </source>
</evidence>
<dbReference type="GO" id="GO:0006805">
    <property type="term" value="P:xenobiotic metabolic process"/>
    <property type="evidence" value="ECO:0007669"/>
    <property type="project" value="TreeGrafter"/>
</dbReference>
<dbReference type="GO" id="GO:0020037">
    <property type="term" value="F:heme binding"/>
    <property type="evidence" value="ECO:0007669"/>
    <property type="project" value="InterPro"/>
</dbReference>
<evidence type="ECO:0000256" key="6">
    <source>
        <dbReference type="ARBA" id="ARBA00022617"/>
    </source>
</evidence>
<reference evidence="17" key="3">
    <citation type="submission" date="2025-09" db="UniProtKB">
        <authorList>
            <consortium name="Ensembl"/>
        </authorList>
    </citation>
    <scope>IDENTIFICATION</scope>
</reference>
<keyword evidence="18" id="KW-1185">Reference proteome</keyword>
<dbReference type="SUPFAM" id="SSF48264">
    <property type="entry name" value="Cytochrome P450"/>
    <property type="match status" value="1"/>
</dbReference>
<keyword evidence="16" id="KW-1133">Transmembrane helix</keyword>
<keyword evidence="16" id="KW-0812">Transmembrane</keyword>
<comment type="similarity">
    <text evidence="4 15">Belongs to the cytochrome P450 family.</text>
</comment>
<evidence type="ECO:0000256" key="9">
    <source>
        <dbReference type="ARBA" id="ARBA00022848"/>
    </source>
</evidence>
<dbReference type="GeneTree" id="ENSGT00940000163402"/>
<proteinExistence type="inferred from homology"/>
<dbReference type="PANTHER" id="PTHR24300">
    <property type="entry name" value="CYTOCHROME P450 508A4-RELATED"/>
    <property type="match status" value="1"/>
</dbReference>
<evidence type="ECO:0000256" key="15">
    <source>
        <dbReference type="RuleBase" id="RU000461"/>
    </source>
</evidence>
<dbReference type="GO" id="GO:0005506">
    <property type="term" value="F:iron ion binding"/>
    <property type="evidence" value="ECO:0007669"/>
    <property type="project" value="InterPro"/>
</dbReference>
<evidence type="ECO:0000256" key="2">
    <source>
        <dbReference type="ARBA" id="ARBA00004524"/>
    </source>
</evidence>
<dbReference type="STRING" id="29139.ENSVURP00010014517"/>
<evidence type="ECO:0000256" key="14">
    <source>
        <dbReference type="PIRSR" id="PIRSR602401-1"/>
    </source>
</evidence>
<dbReference type="PANTHER" id="PTHR24300:SF400">
    <property type="entry name" value="CYTOCHROME P450 2C9"/>
    <property type="match status" value="1"/>
</dbReference>
<dbReference type="Ensembl" id="ENSVURT00010016512.1">
    <property type="protein sequence ID" value="ENSVURP00010014517.1"/>
    <property type="gene ID" value="ENSVURG00010011105.1"/>
</dbReference>
<evidence type="ECO:0000256" key="4">
    <source>
        <dbReference type="ARBA" id="ARBA00010617"/>
    </source>
</evidence>
<protein>
    <recommendedName>
        <fullName evidence="5">unspecific monooxygenase</fullName>
        <ecNumber evidence="5">1.14.14.1</ecNumber>
    </recommendedName>
</protein>
<keyword evidence="8" id="KW-0256">Endoplasmic reticulum</keyword>
<organism evidence="17 18">
    <name type="scientific">Vombatus ursinus</name>
    <name type="common">Common wombat</name>
    <dbReference type="NCBI Taxonomy" id="29139"/>
    <lineage>
        <taxon>Eukaryota</taxon>
        <taxon>Metazoa</taxon>
        <taxon>Chordata</taxon>
        <taxon>Craniata</taxon>
        <taxon>Vertebrata</taxon>
        <taxon>Euteleostomi</taxon>
        <taxon>Mammalia</taxon>
        <taxon>Metatheria</taxon>
        <taxon>Diprotodontia</taxon>
        <taxon>Vombatidae</taxon>
        <taxon>Vombatus</taxon>
    </lineage>
</organism>
<evidence type="ECO:0000256" key="3">
    <source>
        <dbReference type="ARBA" id="ARBA00004586"/>
    </source>
</evidence>
<dbReference type="Gene3D" id="1.10.630.10">
    <property type="entry name" value="Cytochrome P450"/>
    <property type="match status" value="1"/>
</dbReference>
<keyword evidence="11 14" id="KW-0408">Iron</keyword>
<dbReference type="InterPro" id="IPR002401">
    <property type="entry name" value="Cyt_P450_E_grp-I"/>
</dbReference>
<keyword evidence="10 15" id="KW-0560">Oxidoreductase</keyword>
<accession>A0A4X2KZT1</accession>
<dbReference type="GO" id="GO:0016712">
    <property type="term" value="F:oxidoreductase activity, acting on paired donors, with incorporation or reduction of molecular oxygen, reduced flavin or flavoprotein as one donor, and incorporation of one atom of oxygen"/>
    <property type="evidence" value="ECO:0007669"/>
    <property type="project" value="UniProtKB-EC"/>
</dbReference>
<feature type="transmembrane region" description="Helical" evidence="16">
    <location>
        <begin position="20"/>
        <end position="41"/>
    </location>
</feature>
<evidence type="ECO:0000256" key="7">
    <source>
        <dbReference type="ARBA" id="ARBA00022723"/>
    </source>
</evidence>
<dbReference type="Pfam" id="PF00067">
    <property type="entry name" value="p450"/>
    <property type="match status" value="1"/>
</dbReference>
<evidence type="ECO:0000256" key="10">
    <source>
        <dbReference type="ARBA" id="ARBA00023002"/>
    </source>
</evidence>
<feature type="binding site" description="axial binding residue" evidence="14">
    <location>
        <position position="456"/>
    </location>
    <ligand>
        <name>heme</name>
        <dbReference type="ChEBI" id="CHEBI:30413"/>
    </ligand>
    <ligandPart>
        <name>Fe</name>
        <dbReference type="ChEBI" id="CHEBI:18248"/>
    </ligandPart>
</feature>
<evidence type="ECO:0000256" key="12">
    <source>
        <dbReference type="ARBA" id="ARBA00023033"/>
    </source>
</evidence>
<reference evidence="18" key="1">
    <citation type="submission" date="2018-12" db="EMBL/GenBank/DDBJ databases">
        <authorList>
            <person name="Yazar S."/>
        </authorList>
    </citation>
    <scope>NUCLEOTIDE SEQUENCE [LARGE SCALE GENOMIC DNA]</scope>
</reference>
<keyword evidence="7 14" id="KW-0479">Metal-binding</keyword>
<evidence type="ECO:0000256" key="8">
    <source>
        <dbReference type="ARBA" id="ARBA00022824"/>
    </source>
</evidence>
<dbReference type="InterPro" id="IPR036396">
    <property type="entry name" value="Cyt_P450_sf"/>
</dbReference>
<keyword evidence="9" id="KW-0492">Microsome</keyword>
<evidence type="ECO:0000256" key="13">
    <source>
        <dbReference type="ARBA" id="ARBA00023136"/>
    </source>
</evidence>
<dbReference type="PRINTS" id="PR00463">
    <property type="entry name" value="EP450I"/>
</dbReference>
<keyword evidence="12 15" id="KW-0503">Monooxygenase</keyword>
<reference evidence="17" key="2">
    <citation type="submission" date="2025-08" db="UniProtKB">
        <authorList>
            <consortium name="Ensembl"/>
        </authorList>
    </citation>
    <scope>IDENTIFICATION</scope>
</reference>
<dbReference type="Proteomes" id="UP000314987">
    <property type="component" value="Unassembled WGS sequence"/>
</dbReference>
<dbReference type="InterPro" id="IPR050182">
    <property type="entry name" value="Cytochrome_P450_fam2"/>
</dbReference>
<name>A0A4X2KZT1_VOMUR</name>
<dbReference type="PROSITE" id="PS00086">
    <property type="entry name" value="CYTOCHROME_P450"/>
    <property type="match status" value="1"/>
</dbReference>
<keyword evidence="6 14" id="KW-0349">Heme</keyword>
<evidence type="ECO:0000256" key="11">
    <source>
        <dbReference type="ARBA" id="ARBA00023004"/>
    </source>
</evidence>
<evidence type="ECO:0000256" key="5">
    <source>
        <dbReference type="ARBA" id="ARBA00012109"/>
    </source>
</evidence>
<dbReference type="FunFam" id="1.10.630.10:FF:000001">
    <property type="entry name" value="Cytochrome P450, family 2"/>
    <property type="match status" value="1"/>
</dbReference>
<dbReference type="InterPro" id="IPR001128">
    <property type="entry name" value="Cyt_P450"/>
</dbReference>